<dbReference type="InParanoid" id="A0A0C3A821"/>
<dbReference type="Proteomes" id="UP000053989">
    <property type="component" value="Unassembled WGS sequence"/>
</dbReference>
<evidence type="ECO:0000313" key="2">
    <source>
        <dbReference type="EMBL" id="KIM61002.1"/>
    </source>
</evidence>
<keyword evidence="3" id="KW-1185">Reference proteome</keyword>
<dbReference type="OrthoDB" id="3263163at2759"/>
<dbReference type="HOGENOM" id="CLU_029713_0_0_1"/>
<feature type="region of interest" description="Disordered" evidence="1">
    <location>
        <begin position="214"/>
        <end position="276"/>
    </location>
</feature>
<proteinExistence type="predicted"/>
<feature type="compositionally biased region" description="Polar residues" evidence="1">
    <location>
        <begin position="544"/>
        <end position="556"/>
    </location>
</feature>
<feature type="region of interest" description="Disordered" evidence="1">
    <location>
        <begin position="290"/>
        <end position="401"/>
    </location>
</feature>
<dbReference type="STRING" id="1036808.A0A0C3A821"/>
<organism evidence="2 3">
    <name type="scientific">Scleroderma citrinum Foug A</name>
    <dbReference type="NCBI Taxonomy" id="1036808"/>
    <lineage>
        <taxon>Eukaryota</taxon>
        <taxon>Fungi</taxon>
        <taxon>Dikarya</taxon>
        <taxon>Basidiomycota</taxon>
        <taxon>Agaricomycotina</taxon>
        <taxon>Agaricomycetes</taxon>
        <taxon>Agaricomycetidae</taxon>
        <taxon>Boletales</taxon>
        <taxon>Sclerodermatineae</taxon>
        <taxon>Sclerodermataceae</taxon>
        <taxon>Scleroderma</taxon>
    </lineage>
</organism>
<dbReference type="AlphaFoldDB" id="A0A0C3A821"/>
<protein>
    <submittedName>
        <fullName evidence="2">Uncharacterized protein</fullName>
    </submittedName>
</protein>
<feature type="compositionally biased region" description="Low complexity" evidence="1">
    <location>
        <begin position="340"/>
        <end position="355"/>
    </location>
</feature>
<accession>A0A0C3A821</accession>
<feature type="compositionally biased region" description="Polar residues" evidence="1">
    <location>
        <begin position="214"/>
        <end position="228"/>
    </location>
</feature>
<sequence>MSQSGGTPPIFKSDPAAKAVITLVLIENSQEMVPAWSDLRGHYLPTLLGTMRVANPVVPIPILWLTTTPVGSDSASPAAPPRQYNQLPDLKFSLQPGNRVSPRIINRSIELILEAALRFQDGPVSLHLIIVAASPPLEGVWCVGPTLPTQAGKSEWQLLSEKMAQNKIHCHMVLRSAQNMRPLEELFLANLQLQNHEPVKPWFSASPDYSFHLSSSLGQRPRQTSVSVSAPGLPMPSVNKNQPNPSRPGVHRHQSFPLESTRSSPEVTTPGQAPSLVSSLQKIHGLSRKKLYGSQTAKQPFVREEPVRAKYRQAPTPLSIPANAEDRHGLSKSRIRSPERSSQSSSPSDSISPGRRSPRSHRGMSSPDIASIPTLLPSVPPTQGAVTPATSMHPEPLGYTTGTVSTFSTPLMMPPTTQANYLGSESTLTTPSAYVPPQQSASSAGLPTWNTVPKYRDVGDTPFIFSPELEAATAARLKAALQISPFTQPSTLAPGNNYMVDGASYGSFSQPQSQQVAAPAQSYSTCSVQPVAGGSNGNPAPILSSATSSSLQGWAG</sequence>
<feature type="region of interest" description="Disordered" evidence="1">
    <location>
        <begin position="530"/>
        <end position="556"/>
    </location>
</feature>
<gene>
    <name evidence="2" type="ORF">SCLCIDRAFT_919380</name>
</gene>
<reference evidence="2 3" key="1">
    <citation type="submission" date="2014-04" db="EMBL/GenBank/DDBJ databases">
        <authorList>
            <consortium name="DOE Joint Genome Institute"/>
            <person name="Kuo A."/>
            <person name="Kohler A."/>
            <person name="Nagy L.G."/>
            <person name="Floudas D."/>
            <person name="Copeland A."/>
            <person name="Barry K.W."/>
            <person name="Cichocki N."/>
            <person name="Veneault-Fourrey C."/>
            <person name="LaButti K."/>
            <person name="Lindquist E.A."/>
            <person name="Lipzen A."/>
            <person name="Lundell T."/>
            <person name="Morin E."/>
            <person name="Murat C."/>
            <person name="Sun H."/>
            <person name="Tunlid A."/>
            <person name="Henrissat B."/>
            <person name="Grigoriev I.V."/>
            <person name="Hibbett D.S."/>
            <person name="Martin F."/>
            <person name="Nordberg H.P."/>
            <person name="Cantor M.N."/>
            <person name="Hua S.X."/>
        </authorList>
    </citation>
    <scope>NUCLEOTIDE SEQUENCE [LARGE SCALE GENOMIC DNA]</scope>
    <source>
        <strain evidence="2 3">Foug A</strain>
    </source>
</reference>
<name>A0A0C3A821_9AGAM</name>
<reference evidence="3" key="2">
    <citation type="submission" date="2015-01" db="EMBL/GenBank/DDBJ databases">
        <title>Evolutionary Origins and Diversification of the Mycorrhizal Mutualists.</title>
        <authorList>
            <consortium name="DOE Joint Genome Institute"/>
            <consortium name="Mycorrhizal Genomics Consortium"/>
            <person name="Kohler A."/>
            <person name="Kuo A."/>
            <person name="Nagy L.G."/>
            <person name="Floudas D."/>
            <person name="Copeland A."/>
            <person name="Barry K.W."/>
            <person name="Cichocki N."/>
            <person name="Veneault-Fourrey C."/>
            <person name="LaButti K."/>
            <person name="Lindquist E.A."/>
            <person name="Lipzen A."/>
            <person name="Lundell T."/>
            <person name="Morin E."/>
            <person name="Murat C."/>
            <person name="Riley R."/>
            <person name="Ohm R."/>
            <person name="Sun H."/>
            <person name="Tunlid A."/>
            <person name="Henrissat B."/>
            <person name="Grigoriev I.V."/>
            <person name="Hibbett D.S."/>
            <person name="Martin F."/>
        </authorList>
    </citation>
    <scope>NUCLEOTIDE SEQUENCE [LARGE SCALE GENOMIC DNA]</scope>
    <source>
        <strain evidence="3">Foug A</strain>
    </source>
</reference>
<evidence type="ECO:0000256" key="1">
    <source>
        <dbReference type="SAM" id="MobiDB-lite"/>
    </source>
</evidence>
<evidence type="ECO:0000313" key="3">
    <source>
        <dbReference type="Proteomes" id="UP000053989"/>
    </source>
</evidence>
<feature type="compositionally biased region" description="Polar residues" evidence="1">
    <location>
        <begin position="257"/>
        <end position="276"/>
    </location>
</feature>
<dbReference type="EMBL" id="KN822056">
    <property type="protein sequence ID" value="KIM61002.1"/>
    <property type="molecule type" value="Genomic_DNA"/>
</dbReference>